<dbReference type="EMBL" id="FCOK02000011">
    <property type="protein sequence ID" value="SAL28481.1"/>
    <property type="molecule type" value="Genomic_DNA"/>
</dbReference>
<dbReference type="InterPro" id="IPR031316">
    <property type="entry name" value="FlgM_C"/>
</dbReference>
<dbReference type="GO" id="GO:0045892">
    <property type="term" value="P:negative regulation of DNA-templated transcription"/>
    <property type="evidence" value="ECO:0007669"/>
    <property type="project" value="InterPro"/>
</dbReference>
<keyword evidence="3" id="KW-0678">Repressor</keyword>
<feature type="domain" description="Anti-sigma-28 factor FlgM C-terminal" evidence="10">
    <location>
        <begin position="71"/>
        <end position="119"/>
    </location>
</feature>
<dbReference type="Pfam" id="PF04316">
    <property type="entry name" value="FlgM"/>
    <property type="match status" value="1"/>
</dbReference>
<dbReference type="AlphaFoldDB" id="A0A158G9E4"/>
<name>A0A158G9E4_9BURK</name>
<organism evidence="11 12">
    <name type="scientific">Caballeronia udeis</name>
    <dbReference type="NCBI Taxonomy" id="1232866"/>
    <lineage>
        <taxon>Bacteria</taxon>
        <taxon>Pseudomonadati</taxon>
        <taxon>Pseudomonadota</taxon>
        <taxon>Betaproteobacteria</taxon>
        <taxon>Burkholderiales</taxon>
        <taxon>Burkholderiaceae</taxon>
        <taxon>Caballeronia</taxon>
    </lineage>
</organism>
<evidence type="ECO:0000259" key="10">
    <source>
        <dbReference type="Pfam" id="PF04316"/>
    </source>
</evidence>
<reference evidence="11 12" key="1">
    <citation type="submission" date="2016-01" db="EMBL/GenBank/DDBJ databases">
        <authorList>
            <person name="Oliw E.H."/>
        </authorList>
    </citation>
    <scope>NUCLEOTIDE SEQUENCE [LARGE SCALE GENOMIC DNA]</scope>
    <source>
        <strain evidence="11">LMG 27134</strain>
    </source>
</reference>
<evidence type="ECO:0000256" key="3">
    <source>
        <dbReference type="ARBA" id="ARBA00022491"/>
    </source>
</evidence>
<comment type="similarity">
    <text evidence="1">Belongs to the FlgM family.</text>
</comment>
<dbReference type="InterPro" id="IPR035890">
    <property type="entry name" value="Anti-sigma-28_factor_FlgM_sf"/>
</dbReference>
<keyword evidence="4" id="KW-1005">Bacterial flagellum biogenesis</keyword>
<proteinExistence type="inferred from homology"/>
<dbReference type="SUPFAM" id="SSF101498">
    <property type="entry name" value="Anti-sigma factor FlgM"/>
    <property type="match status" value="1"/>
</dbReference>
<evidence type="ECO:0000256" key="8">
    <source>
        <dbReference type="ARBA" id="ARBA00030117"/>
    </source>
</evidence>
<accession>A0A158G9E4</accession>
<dbReference type="NCBIfam" id="TIGR03824">
    <property type="entry name" value="FlgM_jcvi"/>
    <property type="match status" value="1"/>
</dbReference>
<keyword evidence="6" id="KW-0804">Transcription</keyword>
<evidence type="ECO:0000256" key="5">
    <source>
        <dbReference type="ARBA" id="ARBA00023015"/>
    </source>
</evidence>
<evidence type="ECO:0000256" key="9">
    <source>
        <dbReference type="SAM" id="MobiDB-lite"/>
    </source>
</evidence>
<evidence type="ECO:0000256" key="4">
    <source>
        <dbReference type="ARBA" id="ARBA00022795"/>
    </source>
</evidence>
<dbReference type="InterPro" id="IPR007412">
    <property type="entry name" value="FlgM"/>
</dbReference>
<evidence type="ECO:0000313" key="12">
    <source>
        <dbReference type="Proteomes" id="UP000054683"/>
    </source>
</evidence>
<evidence type="ECO:0000313" key="11">
    <source>
        <dbReference type="EMBL" id="SAL28481.1"/>
    </source>
</evidence>
<evidence type="ECO:0000256" key="7">
    <source>
        <dbReference type="ARBA" id="ARBA00024739"/>
    </source>
</evidence>
<dbReference type="Proteomes" id="UP000054683">
    <property type="component" value="Unassembled WGS sequence"/>
</dbReference>
<evidence type="ECO:0000256" key="1">
    <source>
        <dbReference type="ARBA" id="ARBA00005322"/>
    </source>
</evidence>
<protein>
    <recommendedName>
        <fullName evidence="2">Negative regulator of flagellin synthesis</fullName>
    </recommendedName>
    <alternativeName>
        <fullName evidence="8">Anti-sigma-28 factor</fullName>
    </alternativeName>
</protein>
<evidence type="ECO:0000256" key="6">
    <source>
        <dbReference type="ARBA" id="ARBA00023163"/>
    </source>
</evidence>
<feature type="region of interest" description="Disordered" evidence="9">
    <location>
        <begin position="40"/>
        <end position="72"/>
    </location>
</feature>
<dbReference type="GO" id="GO:0044781">
    <property type="term" value="P:bacterial-type flagellum organization"/>
    <property type="evidence" value="ECO:0007669"/>
    <property type="project" value="UniProtKB-KW"/>
</dbReference>
<evidence type="ECO:0000256" key="2">
    <source>
        <dbReference type="ARBA" id="ARBA00017823"/>
    </source>
</evidence>
<gene>
    <name evidence="11" type="ORF">AWB69_02214</name>
</gene>
<comment type="function">
    <text evidence="7">Responsible for the coupling of flagellin expression to flagellar assembly by preventing expression of the flagellin genes when a component of the middle class of proteins is defective. It negatively regulates flagellar genes by inhibiting the activity of FliA by directly binding to FliA.</text>
</comment>
<keyword evidence="5" id="KW-0805">Transcription regulation</keyword>
<sequence>MVRAAGRLKFLRRSADKGITSSGKTIVKIDSSNTSQIAALQEAAQQRTAQADAQATSTTGGTTTSSGSNSTVSLSALSTDLRTSGSSSDIDTAKVASIKASLNDGSYKVDSGKVADGMLSSARELMQTNTPPAGG</sequence>